<dbReference type="SMART" id="SM00906">
    <property type="entry name" value="Fungal_trans"/>
    <property type="match status" value="1"/>
</dbReference>
<comment type="caution">
    <text evidence="9">The sequence shown here is derived from an EMBL/GenBank/DDBJ whole genome shotgun (WGS) entry which is preliminary data.</text>
</comment>
<evidence type="ECO:0000256" key="3">
    <source>
        <dbReference type="ARBA" id="ARBA00022827"/>
    </source>
</evidence>
<dbReference type="InterPro" id="IPR036188">
    <property type="entry name" value="FAD/NAD-bd_sf"/>
</dbReference>
<keyword evidence="6" id="KW-0539">Nucleus</keyword>
<dbReference type="PANTHER" id="PTHR13789:SF311">
    <property type="entry name" value="HYDROXYLASE, PUTATIVE (AFU_ORTHOLOGUE AFUA_5G10180)-RELATED"/>
    <property type="match status" value="1"/>
</dbReference>
<dbReference type="PROSITE" id="PS51257">
    <property type="entry name" value="PROKAR_LIPOPROTEIN"/>
    <property type="match status" value="1"/>
</dbReference>
<keyword evidence="4" id="KW-0560">Oxidoreductase</keyword>
<feature type="non-terminal residue" evidence="9">
    <location>
        <position position="1"/>
    </location>
</feature>
<dbReference type="Proteomes" id="UP000573603">
    <property type="component" value="Unassembled WGS sequence"/>
</dbReference>
<dbReference type="GO" id="GO:0003677">
    <property type="term" value="F:DNA binding"/>
    <property type="evidence" value="ECO:0007669"/>
    <property type="project" value="InterPro"/>
</dbReference>
<feature type="domain" description="Xylanolytic transcriptional activator regulatory" evidence="8">
    <location>
        <begin position="614"/>
        <end position="687"/>
    </location>
</feature>
<dbReference type="Pfam" id="PF04082">
    <property type="entry name" value="Fungal_trans"/>
    <property type="match status" value="1"/>
</dbReference>
<evidence type="ECO:0000256" key="6">
    <source>
        <dbReference type="ARBA" id="ARBA00023242"/>
    </source>
</evidence>
<keyword evidence="2" id="KW-0285">Flavoprotein</keyword>
<dbReference type="InterPro" id="IPR007219">
    <property type="entry name" value="XnlR_reg_dom"/>
</dbReference>
<keyword evidence="5" id="KW-0503">Monooxygenase</keyword>
<evidence type="ECO:0000256" key="5">
    <source>
        <dbReference type="ARBA" id="ARBA00023033"/>
    </source>
</evidence>
<protein>
    <recommendedName>
        <fullName evidence="8">Xylanolytic transcriptional activator regulatory domain-containing protein</fullName>
    </recommendedName>
</protein>
<dbReference type="EMBL" id="JABEVY010000198">
    <property type="protein sequence ID" value="KAF5242940.1"/>
    <property type="molecule type" value="Genomic_DNA"/>
</dbReference>
<dbReference type="InterPro" id="IPR050493">
    <property type="entry name" value="FAD-dep_Monooxygenase_BioMet"/>
</dbReference>
<dbReference type="GO" id="GO:0004497">
    <property type="term" value="F:monooxygenase activity"/>
    <property type="evidence" value="ECO:0007669"/>
    <property type="project" value="UniProtKB-KW"/>
</dbReference>
<evidence type="ECO:0000256" key="2">
    <source>
        <dbReference type="ARBA" id="ARBA00022630"/>
    </source>
</evidence>
<name>A0A8H4ZBM4_9HYPO</name>
<feature type="region of interest" description="Disordered" evidence="7">
    <location>
        <begin position="894"/>
        <end position="939"/>
    </location>
</feature>
<dbReference type="GO" id="GO:0008270">
    <property type="term" value="F:zinc ion binding"/>
    <property type="evidence" value="ECO:0007669"/>
    <property type="project" value="InterPro"/>
</dbReference>
<dbReference type="PRINTS" id="PR00420">
    <property type="entry name" value="RNGMNOXGNASE"/>
</dbReference>
<dbReference type="Gene3D" id="3.50.50.60">
    <property type="entry name" value="FAD/NAD(P)-binding domain"/>
    <property type="match status" value="1"/>
</dbReference>
<dbReference type="SUPFAM" id="SSF51905">
    <property type="entry name" value="FAD/NAD(P)-binding domain"/>
    <property type="match status" value="1"/>
</dbReference>
<dbReference type="AlphaFoldDB" id="A0A8H4ZBM4"/>
<feature type="compositionally biased region" description="Basic and acidic residues" evidence="7">
    <location>
        <begin position="894"/>
        <end position="903"/>
    </location>
</feature>
<accession>A0A8H4ZBM4</accession>
<feature type="region of interest" description="Disordered" evidence="7">
    <location>
        <begin position="364"/>
        <end position="392"/>
    </location>
</feature>
<sequence length="992" mass="110337">MKVVIIGAGIGGLALAIACRRENLDVVVLERAPALEPIGAGIQIPPNAARVARQLGVLSALKEKGVIVDSIEYVRYSNGKLLFGMDQKLIIDSFGDNWLVIARPDYHQVLWDAAKDAGAELRLDSEMEKIDFQGSCVHLVGGEKVNGDVIVGADGLWSRARDQLLEKDSPPAETGDLAYRCTIPAEDLQALNDEALNELMEKKSATCWMGPGRHCVLYPLKGGKAFNLVLLRPDNLPKDVRRAPGDLSEMRRSFEGFDPRLTKMISRVTSVLKWKLCHHEELESWTRYPQESVVLLGDACHPTLPYQAQGAAMAVEDGAVLGKLLGLLNQSQSHVTDFRSSVPEILKVYETLRKTRTSANVQGAVSNRHSYHLPDGPEQEARDHWVSSSRSTPSPYVYAFADPKYLQTMLAFDCVADSIRAFKTWENEQRDLLAGKLDTIEPNKGFSNDEASAVSESESRAEHVGDDSFVCSSNQHQMRVSSVLLSPGESCAQDAISIYPKLRNALLRSFFAHIHPFMPIIDMDEFLEAISSDGRHLQISLLLFQAVMFAGAACIPMCYLQRLGFDSRKDAREELFARVRLLYDFDYESDRLVLVQSLLLMTLWYKSPKEHRNTWHWIDVAVSQAFATGLHIEPDKTIFSSQQCSLRRKIWWSCYASDKLISLTLKRPPKIRTGDFLVSMPEASDFHTYTEPKGGYALLQAMCPYVSDGGLRSTLGRLFIDHVGLCRLMDPFLQSYRSPRVNEDKTLLSCESQTTESSNCQTNSIEKLSVLRKQLTEWKASLPQVCQYKDYTSTEFASTISTLIVAEHDHDYAKAQEAKTGMLDAARRISNLAGEVVEKGLCRDQEESRKLDSEEGLMQCLEVISIMEEIHEPATLAKDAIVWAASWPVNHREQSDMGIHPDQDIYADDPGNPYSLHGSFSPDDHTGGGPGTTLPATGTSLGPADLKLMKEMYPVMAAWGCVADEELMKAALDAEVYEHSTSSMEGLGILNE</sequence>
<keyword evidence="10" id="KW-1185">Reference proteome</keyword>
<reference evidence="9 10" key="1">
    <citation type="journal article" date="2020" name="BMC Genomics">
        <title>Correction to: Identification and distribution of gene clusters required for synthesis of sphingolipid metabolism inhibitors in diverse species of the filamentous fungus Fusarium.</title>
        <authorList>
            <person name="Kim H.S."/>
            <person name="Lohmar J.M."/>
            <person name="Busman M."/>
            <person name="Brown D.W."/>
            <person name="Naumann T.A."/>
            <person name="Divon H.H."/>
            <person name="Lysoe E."/>
            <person name="Uhlig S."/>
            <person name="Proctor R.H."/>
        </authorList>
    </citation>
    <scope>NUCLEOTIDE SEQUENCE [LARGE SCALE GENOMIC DNA]</scope>
    <source>
        <strain evidence="9 10">NRRL 25214</strain>
    </source>
</reference>
<evidence type="ECO:0000256" key="7">
    <source>
        <dbReference type="SAM" id="MobiDB-lite"/>
    </source>
</evidence>
<gene>
    <name evidence="9" type="ORF">FANTH_8436</name>
</gene>
<proteinExistence type="inferred from homology"/>
<dbReference type="GO" id="GO:0006351">
    <property type="term" value="P:DNA-templated transcription"/>
    <property type="evidence" value="ECO:0007669"/>
    <property type="project" value="InterPro"/>
</dbReference>
<organism evidence="9 10">
    <name type="scientific">Fusarium anthophilum</name>
    <dbReference type="NCBI Taxonomy" id="48485"/>
    <lineage>
        <taxon>Eukaryota</taxon>
        <taxon>Fungi</taxon>
        <taxon>Dikarya</taxon>
        <taxon>Ascomycota</taxon>
        <taxon>Pezizomycotina</taxon>
        <taxon>Sordariomycetes</taxon>
        <taxon>Hypocreomycetidae</taxon>
        <taxon>Hypocreales</taxon>
        <taxon>Nectriaceae</taxon>
        <taxon>Fusarium</taxon>
        <taxon>Fusarium fujikuroi species complex</taxon>
    </lineage>
</organism>
<dbReference type="Pfam" id="PF01494">
    <property type="entry name" value="FAD_binding_3"/>
    <property type="match status" value="1"/>
</dbReference>
<evidence type="ECO:0000313" key="10">
    <source>
        <dbReference type="Proteomes" id="UP000573603"/>
    </source>
</evidence>
<dbReference type="GO" id="GO:0071949">
    <property type="term" value="F:FAD binding"/>
    <property type="evidence" value="ECO:0007669"/>
    <property type="project" value="InterPro"/>
</dbReference>
<keyword evidence="3" id="KW-0274">FAD</keyword>
<dbReference type="InterPro" id="IPR002938">
    <property type="entry name" value="FAD-bd"/>
</dbReference>
<evidence type="ECO:0000256" key="4">
    <source>
        <dbReference type="ARBA" id="ARBA00023002"/>
    </source>
</evidence>
<evidence type="ECO:0000256" key="1">
    <source>
        <dbReference type="ARBA" id="ARBA00007992"/>
    </source>
</evidence>
<dbReference type="CDD" id="cd12148">
    <property type="entry name" value="fungal_TF_MHR"/>
    <property type="match status" value="1"/>
</dbReference>
<dbReference type="FunFam" id="3.50.50.60:FF:000115">
    <property type="entry name" value="Salicylate hydroxylase, putative"/>
    <property type="match status" value="1"/>
</dbReference>
<dbReference type="PANTHER" id="PTHR13789">
    <property type="entry name" value="MONOOXYGENASE"/>
    <property type="match status" value="1"/>
</dbReference>
<comment type="similarity">
    <text evidence="1">Belongs to the paxM FAD-dependent monooxygenase family.</text>
</comment>
<evidence type="ECO:0000313" key="9">
    <source>
        <dbReference type="EMBL" id="KAF5242940.1"/>
    </source>
</evidence>
<evidence type="ECO:0000259" key="8">
    <source>
        <dbReference type="SMART" id="SM00906"/>
    </source>
</evidence>
<dbReference type="SUPFAM" id="SSF54373">
    <property type="entry name" value="FAD-linked reductases, C-terminal domain"/>
    <property type="match status" value="1"/>
</dbReference>